<protein>
    <recommendedName>
        <fullName evidence="4">Replication restart protein PriB</fullName>
    </recommendedName>
</protein>
<dbReference type="PROSITE" id="PS50935">
    <property type="entry name" value="SSB"/>
    <property type="match status" value="1"/>
</dbReference>
<dbReference type="SUPFAM" id="SSF50249">
    <property type="entry name" value="Nucleic acid-binding proteins"/>
    <property type="match status" value="1"/>
</dbReference>
<dbReference type="HAMAP" id="MF_00720">
    <property type="entry name" value="PriB"/>
    <property type="match status" value="1"/>
</dbReference>
<dbReference type="GO" id="GO:1990077">
    <property type="term" value="C:primosome complex"/>
    <property type="evidence" value="ECO:0007669"/>
    <property type="project" value="UniProtKB-UniRule"/>
</dbReference>
<evidence type="ECO:0000313" key="5">
    <source>
        <dbReference type="EMBL" id="RDE73681.1"/>
    </source>
</evidence>
<comment type="subunit">
    <text evidence="4">Homodimer. Interacts with PriA and DnaT. Component of the replication restart primosome. Primosome assembly occurs via a 'hand-off' mechanism. PriA binds to replication forks, subsequently PriB then DnaT bind; DnaT then displaces ssDNA to generate the helicase loading substrate.</text>
</comment>
<dbReference type="STRING" id="1035839.GCA_000238795_00185"/>
<dbReference type="AlphaFoldDB" id="A0A369YG09"/>
<keyword evidence="2 4" id="KW-0235">DNA replication</keyword>
<dbReference type="PIRSF" id="PIRSF003135">
    <property type="entry name" value="Primosomal_n"/>
    <property type="match status" value="1"/>
</dbReference>
<evidence type="ECO:0000256" key="3">
    <source>
        <dbReference type="ARBA" id="ARBA00023125"/>
    </source>
</evidence>
<dbReference type="NCBIfam" id="TIGR04418">
    <property type="entry name" value="PriB_gamma"/>
    <property type="match status" value="1"/>
</dbReference>
<reference evidence="5 6" key="1">
    <citation type="submission" date="2018-05" db="EMBL/GenBank/DDBJ databases">
        <title>Draft Genome Sequences for a Diverse set of 7 Haemophilus Species.</title>
        <authorList>
            <person name="Nichols M."/>
            <person name="Topaz N."/>
            <person name="Wang X."/>
            <person name="Wang X."/>
            <person name="Boxrud D."/>
        </authorList>
    </citation>
    <scope>NUCLEOTIDE SEQUENCE [LARGE SCALE GENOMIC DNA]</scope>
    <source>
        <strain evidence="5 6">C2002001239</strain>
    </source>
</reference>
<keyword evidence="3 4" id="KW-0238">DNA-binding</keyword>
<dbReference type="EMBL" id="QEPN01000001">
    <property type="protein sequence ID" value="RDE73681.1"/>
    <property type="molecule type" value="Genomic_DNA"/>
</dbReference>
<accession>A0A369YG09</accession>
<comment type="similarity">
    <text evidence="4">Belongs to the PriB family.</text>
</comment>
<gene>
    <name evidence="4 5" type="primary">priB</name>
    <name evidence="5" type="ORF">DPV93_00550</name>
</gene>
<evidence type="ECO:0000256" key="4">
    <source>
        <dbReference type="HAMAP-Rule" id="MF_00720"/>
    </source>
</evidence>
<evidence type="ECO:0000256" key="2">
    <source>
        <dbReference type="ARBA" id="ARBA00022705"/>
    </source>
</evidence>
<dbReference type="RefSeq" id="WP_111401365.1">
    <property type="nucleotide sequence ID" value="NZ_QEPN01000001.1"/>
</dbReference>
<dbReference type="InterPro" id="IPR023646">
    <property type="entry name" value="Prisomal_replication_PriB"/>
</dbReference>
<comment type="function">
    <text evidence="4">Involved in the restart of stalled replication forks, which reloads the replicative helicase on sites other than the origin of replication; the PriA-PriB pathway is the major replication restart pathway. During primosome assembly it facilitates complex formation between PriA and DnaT on DNA; stabilizes PriA on DNA. Stimulates the DNA unwinding activity of PriA helicase.</text>
</comment>
<organism evidence="5 6">
    <name type="scientific">Haemophilus sputorum</name>
    <dbReference type="NCBI Taxonomy" id="1078480"/>
    <lineage>
        <taxon>Bacteria</taxon>
        <taxon>Pseudomonadati</taxon>
        <taxon>Pseudomonadota</taxon>
        <taxon>Gammaproteobacteria</taxon>
        <taxon>Pasteurellales</taxon>
        <taxon>Pasteurellaceae</taxon>
        <taxon>Haemophilus</taxon>
    </lineage>
</organism>
<dbReference type="InterPro" id="IPR000424">
    <property type="entry name" value="Primosome_PriB/ssb"/>
</dbReference>
<keyword evidence="1 4" id="KW-0639">Primosome</keyword>
<evidence type="ECO:0000313" key="6">
    <source>
        <dbReference type="Proteomes" id="UP000253872"/>
    </source>
</evidence>
<dbReference type="Proteomes" id="UP000253872">
    <property type="component" value="Unassembled WGS sequence"/>
</dbReference>
<name>A0A369YG09_9PAST</name>
<evidence type="ECO:0000256" key="1">
    <source>
        <dbReference type="ARBA" id="ARBA00022515"/>
    </source>
</evidence>
<proteinExistence type="inferred from homology"/>
<sequence length="115" mass="13025">MPIENRLILSGTVCSVVKQSQSPLGIPSYKFWIEHCSTQIEVNLERQAWCKIQVILNGNQFSLITQQIKLGSKVSVSGFLHTHKDYHGLNQLVLHAEYIEFIDQEKPNGTLFPSS</sequence>
<dbReference type="GO" id="GO:0003697">
    <property type="term" value="F:single-stranded DNA binding"/>
    <property type="evidence" value="ECO:0007669"/>
    <property type="project" value="UniProtKB-UniRule"/>
</dbReference>
<dbReference type="InterPro" id="IPR012340">
    <property type="entry name" value="NA-bd_OB-fold"/>
</dbReference>
<comment type="caution">
    <text evidence="5">The sequence shown here is derived from an EMBL/GenBank/DDBJ whole genome shotgun (WGS) entry which is preliminary data.</text>
</comment>
<dbReference type="Gene3D" id="2.40.50.140">
    <property type="entry name" value="Nucleic acid-binding proteins"/>
    <property type="match status" value="1"/>
</dbReference>
<dbReference type="Pfam" id="PF22657">
    <property type="entry name" value="SSB_1"/>
    <property type="match status" value="1"/>
</dbReference>
<dbReference type="GO" id="GO:0006269">
    <property type="term" value="P:DNA replication, synthesis of primer"/>
    <property type="evidence" value="ECO:0007669"/>
    <property type="project" value="UniProtKB-KW"/>
</dbReference>